<name>A0A3N4LDK6_9PEZI</name>
<evidence type="ECO:0000313" key="4">
    <source>
        <dbReference type="Proteomes" id="UP000267821"/>
    </source>
</evidence>
<protein>
    <submittedName>
        <fullName evidence="3">Uncharacterized protein</fullName>
    </submittedName>
</protein>
<feature type="region of interest" description="Disordered" evidence="2">
    <location>
        <begin position="864"/>
        <end position="892"/>
    </location>
</feature>
<proteinExistence type="predicted"/>
<reference evidence="3 4" key="1">
    <citation type="journal article" date="2018" name="Nat. Ecol. Evol.">
        <title>Pezizomycetes genomes reveal the molecular basis of ectomycorrhizal truffle lifestyle.</title>
        <authorList>
            <person name="Murat C."/>
            <person name="Payen T."/>
            <person name="Noel B."/>
            <person name="Kuo A."/>
            <person name="Morin E."/>
            <person name="Chen J."/>
            <person name="Kohler A."/>
            <person name="Krizsan K."/>
            <person name="Balestrini R."/>
            <person name="Da Silva C."/>
            <person name="Montanini B."/>
            <person name="Hainaut M."/>
            <person name="Levati E."/>
            <person name="Barry K.W."/>
            <person name="Belfiori B."/>
            <person name="Cichocki N."/>
            <person name="Clum A."/>
            <person name="Dockter R.B."/>
            <person name="Fauchery L."/>
            <person name="Guy J."/>
            <person name="Iotti M."/>
            <person name="Le Tacon F."/>
            <person name="Lindquist E.A."/>
            <person name="Lipzen A."/>
            <person name="Malagnac F."/>
            <person name="Mello A."/>
            <person name="Molinier V."/>
            <person name="Miyauchi S."/>
            <person name="Poulain J."/>
            <person name="Riccioni C."/>
            <person name="Rubini A."/>
            <person name="Sitrit Y."/>
            <person name="Splivallo R."/>
            <person name="Traeger S."/>
            <person name="Wang M."/>
            <person name="Zifcakova L."/>
            <person name="Wipf D."/>
            <person name="Zambonelli A."/>
            <person name="Paolocci F."/>
            <person name="Nowrousian M."/>
            <person name="Ottonello S."/>
            <person name="Baldrian P."/>
            <person name="Spatafora J.W."/>
            <person name="Henrissat B."/>
            <person name="Nagy L.G."/>
            <person name="Aury J.M."/>
            <person name="Wincker P."/>
            <person name="Grigoriev I.V."/>
            <person name="Bonfante P."/>
            <person name="Martin F.M."/>
        </authorList>
    </citation>
    <scope>NUCLEOTIDE SEQUENCE [LARGE SCALE GENOMIC DNA]</scope>
    <source>
        <strain evidence="3 4">ATCC MYA-4762</strain>
    </source>
</reference>
<feature type="coiled-coil region" evidence="1">
    <location>
        <begin position="571"/>
        <end position="598"/>
    </location>
</feature>
<keyword evidence="4" id="KW-1185">Reference proteome</keyword>
<dbReference type="Proteomes" id="UP000267821">
    <property type="component" value="Unassembled WGS sequence"/>
</dbReference>
<dbReference type="EMBL" id="ML121565">
    <property type="protein sequence ID" value="RPB20967.1"/>
    <property type="molecule type" value="Genomic_DNA"/>
</dbReference>
<feature type="compositionally biased region" description="Polar residues" evidence="2">
    <location>
        <begin position="287"/>
        <end position="296"/>
    </location>
</feature>
<dbReference type="InParanoid" id="A0A3N4LDK6"/>
<feature type="region of interest" description="Disordered" evidence="2">
    <location>
        <begin position="622"/>
        <end position="646"/>
    </location>
</feature>
<evidence type="ECO:0000256" key="2">
    <source>
        <dbReference type="SAM" id="MobiDB-lite"/>
    </source>
</evidence>
<accession>A0A3N4LDK6</accession>
<feature type="region of interest" description="Disordered" evidence="2">
    <location>
        <begin position="460"/>
        <end position="482"/>
    </location>
</feature>
<evidence type="ECO:0000256" key="1">
    <source>
        <dbReference type="SAM" id="Coils"/>
    </source>
</evidence>
<organism evidence="3 4">
    <name type="scientific">Terfezia boudieri ATCC MYA-4762</name>
    <dbReference type="NCBI Taxonomy" id="1051890"/>
    <lineage>
        <taxon>Eukaryota</taxon>
        <taxon>Fungi</taxon>
        <taxon>Dikarya</taxon>
        <taxon>Ascomycota</taxon>
        <taxon>Pezizomycotina</taxon>
        <taxon>Pezizomycetes</taxon>
        <taxon>Pezizales</taxon>
        <taxon>Pezizaceae</taxon>
        <taxon>Terfezia</taxon>
    </lineage>
</organism>
<feature type="region of interest" description="Disordered" evidence="2">
    <location>
        <begin position="227"/>
        <end position="250"/>
    </location>
</feature>
<feature type="region of interest" description="Disordered" evidence="2">
    <location>
        <begin position="275"/>
        <end position="296"/>
    </location>
</feature>
<dbReference type="AlphaFoldDB" id="A0A3N4LDK6"/>
<feature type="region of interest" description="Disordered" evidence="2">
    <location>
        <begin position="397"/>
        <end position="447"/>
    </location>
</feature>
<evidence type="ECO:0000313" key="3">
    <source>
        <dbReference type="EMBL" id="RPB20967.1"/>
    </source>
</evidence>
<keyword evidence="1" id="KW-0175">Coiled coil</keyword>
<dbReference type="OrthoDB" id="5366694at2759"/>
<sequence>MWKRRSPPASNKIYRRLFDNTCTRELECFLAQVNSRCTINSLRRILRPSDHELLGGVVLPSYIQLGNETVHELTVGNARDTVLYYLADPSRGGGQGMAPEQTMGRDLEALLCLLLDLKSLDEVNLTLEGTDFINAVSRTMNNKPCSPWSASSSYCPRRKRPKSSLLDRNKIGCEDIDTIMEMAPNVQAWVDKLEKGTTVEHSQTSAIPFFSVPGVAINLASSNEPIPSGSGQYTGKAPLTGQYPGPSAFSQPLQNPATKSMFQSYRPLAPVPELRPKDSPQYPGHTSDLNPQPLLSSKNHGLRYTREMAPPPSQPRPEPHVTDLLLYTVELSIKQSKIDAQKKQLDECKNVLTQLIHLCEELSNNPLAITRDVVQDFLQDIVSGLVQGGVFSEKVGDKVSKDAATPSIPGPIRRGPMTRSQANRATPARVINGPSEGGSGAGPTRSSVHESGAILDVLNPRRAAPEPGPSSAHKQAGRKPQSWLRKLLNLRRAPKKTRVAPYPRCKTSKPRAVARDVLISSLETRIKAAQKKIDKGQGDVVGQQNLKILQQQIQHLQEIELTELGPGAMENAAHQQLRKELEKKIRKKTQQVKQGRALDVNAPMLSGFKELLYRLTAVGAGKRDRQEMEAGEESLPSRSAWKGKGKEVENSLSKVQDLFGNHHLADCGTLSTGGEIDAAVKIVNAAGESGEEHTRKQIRTRGQFLGGGFGGSNLSRDQAHIPVIVLDGDSTDGVNDNDTFMENFADYSGETGNRCAEPDQEMADAIPAPWKFNTLADKAPPVYRFGAPGAPASVINAENNIPAANVGTAGPLGFGTIRGIGAMKNTFSGPHVSRSGLGPVFGTSGFGANPATFVFAGPGKGKEASLFGSETAPGTGGGRGTGDSPILIEDSD</sequence>
<gene>
    <name evidence="3" type="ORF">L211DRAFT_851853</name>
</gene>